<dbReference type="EMBL" id="CP047180">
    <property type="protein sequence ID" value="QHC62089.1"/>
    <property type="molecule type" value="Genomic_DNA"/>
</dbReference>
<sequence>MADSSSPSSAQPPFDASQFHELPPKRPSRRAVVLGAVGAGLGLVALGGGGYAAYRALQPDQPGVSGEPGTPAAELDLLAGVPTPTPSFGPNGTHWPSRTPWFTGDVDLEVEVECSWSAISEAITTALDTAGPADTVRILVAPGELPGGGAGSSSSPMMQDIGTLDRDTRVLVYPRDGWGTVTTANSWRLLRVYNVALVGIVTNGAFLASGCSSSAFARITTNAYNVYGVDGTDFTENVELVEVVVPDAQLRDEDVSSMRTPTDGAGGLRHIFRIGCYTAPAYKERGSGAHTDTVQFSGQGGNYYGDITSIDCIDFASTNTAFQIGSAENVRYQHCLVVGADVVKRVFPVPDEADQDGSFGASNGPGVEFGCSALDSTFIGPMGAATWASVTNSTAGYETSGAAPKEGEWIIDESILEWSADDVHERSPQVTSEYLAQIWA</sequence>
<feature type="transmembrane region" description="Helical" evidence="2">
    <location>
        <begin position="31"/>
        <end position="54"/>
    </location>
</feature>
<evidence type="ECO:0000256" key="1">
    <source>
        <dbReference type="SAM" id="MobiDB-lite"/>
    </source>
</evidence>
<keyword evidence="2" id="KW-0812">Transmembrane</keyword>
<dbReference type="Proteomes" id="UP000464597">
    <property type="component" value="Chromosome"/>
</dbReference>
<feature type="compositionally biased region" description="Low complexity" evidence="1">
    <location>
        <begin position="1"/>
        <end position="17"/>
    </location>
</feature>
<evidence type="ECO:0000313" key="3">
    <source>
        <dbReference type="EMBL" id="QHC62089.1"/>
    </source>
</evidence>
<proteinExistence type="predicted"/>
<reference evidence="4" key="1">
    <citation type="submission" date="2019-12" db="EMBL/GenBank/DDBJ databases">
        <title>Complete and draft genome sequences of new strains and members of some known species of the genus Rathayibacter isolated from plants.</title>
        <authorList>
            <person name="Tarlachkov S.V."/>
            <person name="Starodumova I.P."/>
            <person name="Dorofeeva L.V."/>
            <person name="Prisyazhnaya N.V."/>
            <person name="Leyn S."/>
            <person name="Zlamal J."/>
            <person name="Elan M."/>
            <person name="Osterman A.L."/>
            <person name="Nadler S."/>
            <person name="Subbotin S.A."/>
            <person name="Evtushenko L.I."/>
        </authorList>
    </citation>
    <scope>NUCLEOTIDE SEQUENCE [LARGE SCALE GENOMIC DNA]</scope>
    <source>
        <strain evidence="4">VKM Ac-2802</strain>
    </source>
</reference>
<keyword evidence="2" id="KW-0472">Membrane</keyword>
<keyword evidence="2" id="KW-1133">Transmembrane helix</keyword>
<evidence type="ECO:0000256" key="2">
    <source>
        <dbReference type="SAM" id="Phobius"/>
    </source>
</evidence>
<organism evidence="3 4">
    <name type="scientific">Rathayibacter festucae</name>
    <dbReference type="NCBI Taxonomy" id="110937"/>
    <lineage>
        <taxon>Bacteria</taxon>
        <taxon>Bacillati</taxon>
        <taxon>Actinomycetota</taxon>
        <taxon>Actinomycetes</taxon>
        <taxon>Micrococcales</taxon>
        <taxon>Microbacteriaceae</taxon>
        <taxon>Rathayibacter</taxon>
    </lineage>
</organism>
<evidence type="ECO:0000313" key="4">
    <source>
        <dbReference type="Proteomes" id="UP000464597"/>
    </source>
</evidence>
<evidence type="ECO:0008006" key="5">
    <source>
        <dbReference type="Google" id="ProtNLM"/>
    </source>
</evidence>
<dbReference type="RefSeq" id="WP_159422245.1">
    <property type="nucleotide sequence ID" value="NZ_CP047180.1"/>
</dbReference>
<protein>
    <recommendedName>
        <fullName evidence="5">Pectinesterase</fullName>
    </recommendedName>
</protein>
<accession>A0ABX6GX37</accession>
<name>A0ABX6GX37_9MICO</name>
<gene>
    <name evidence="3" type="ORF">GSU69_04905</name>
</gene>
<keyword evidence="4" id="KW-1185">Reference proteome</keyword>
<feature type="region of interest" description="Disordered" evidence="1">
    <location>
        <begin position="1"/>
        <end position="25"/>
    </location>
</feature>